<organism evidence="8 9">
    <name type="scientific">Spinacia oleracea</name>
    <name type="common">Spinach</name>
    <dbReference type="NCBI Taxonomy" id="3562"/>
    <lineage>
        <taxon>Eukaryota</taxon>
        <taxon>Viridiplantae</taxon>
        <taxon>Streptophyta</taxon>
        <taxon>Embryophyta</taxon>
        <taxon>Tracheophyta</taxon>
        <taxon>Spermatophyta</taxon>
        <taxon>Magnoliopsida</taxon>
        <taxon>eudicotyledons</taxon>
        <taxon>Gunneridae</taxon>
        <taxon>Pentapetalae</taxon>
        <taxon>Caryophyllales</taxon>
        <taxon>Chenopodiaceae</taxon>
        <taxon>Chenopodioideae</taxon>
        <taxon>Anserineae</taxon>
        <taxon>Spinacia</taxon>
    </lineage>
</organism>
<dbReference type="InterPro" id="IPR015424">
    <property type="entry name" value="PyrdxlP-dep_Trfase"/>
</dbReference>
<protein>
    <recommendedName>
        <fullName evidence="10">Orn/Lys/Arg decarboxylases family 1 pyridoxal-P attachment site domain-containing protein</fullName>
    </recommendedName>
</protein>
<accession>A0A9R0I7J2</accession>
<sequence length="515" mass="56450">MWDSHTCCFTSQILTELNMQYFRLDGSTWEKSPPLVNALKAAGEEKIASFLFPGHFRGQRVPTSMIELIGDRPFLYDLAEIDNLSTPIGPILEAQNQAAEVFGASKTWFLVGGTTSGVHAAIMGVCSPGDALILPRNSHVSATSAMVLSGLVPKYIFPEYDFDWDIPTAVSPSQVEKAIEELKSEGLKTGAVFITSPTYHGICSNLKEISTLCHLHNIPLIVDEAHGAHFGFHPSLPLPALQQGADVVIQSTHKVLFSLTQSSMLHVSKTNTIVDKGRISKCLQSLQTTSPSLLLLASLDATTSQLSQNPSTIFDNPVHLAMEAKHKIKLIPGYTILDFPNIDPLRVTVGVFDLGFSGYEVDDFLFMDQKVVSELPGPRFITLPFCPGTCKEHVDRLILGFKNFISSPNFNLERSHTFSHSINKRVDLEPWIDIKMELAPREAFFAKKKKVSIEDAVGKICGELVCPFPPGIPITTPGEVISERVIQILLQCKDEGVKLVGVSDPLLSSILICDV</sequence>
<evidence type="ECO:0000256" key="5">
    <source>
        <dbReference type="ARBA" id="ARBA00023239"/>
    </source>
</evidence>
<dbReference type="Gene3D" id="3.40.640.10">
    <property type="entry name" value="Type I PLP-dependent aspartate aminotransferase-like (Major domain)"/>
    <property type="match status" value="1"/>
</dbReference>
<feature type="domain" description="Orn/Lys/Arg decarboxylase C-terminal" evidence="7">
    <location>
        <begin position="416"/>
        <end position="492"/>
    </location>
</feature>
<dbReference type="InterPro" id="IPR015421">
    <property type="entry name" value="PyrdxlP-dep_Trfase_major"/>
</dbReference>
<dbReference type="AlphaFoldDB" id="A0A9R0I7J2"/>
<dbReference type="InterPro" id="IPR052357">
    <property type="entry name" value="Orn_Lys_Arg_decarboxylase-I"/>
</dbReference>
<dbReference type="RefSeq" id="XP_021844109.2">
    <property type="nucleotide sequence ID" value="XM_021988417.2"/>
</dbReference>
<proteinExistence type="inferred from homology"/>
<evidence type="ECO:0000313" key="8">
    <source>
        <dbReference type="Proteomes" id="UP000813463"/>
    </source>
</evidence>
<evidence type="ECO:0000256" key="3">
    <source>
        <dbReference type="ARBA" id="ARBA00022793"/>
    </source>
</evidence>
<dbReference type="InterPro" id="IPR000310">
    <property type="entry name" value="Orn/Lys/Arg_deCO2ase_major_dom"/>
</dbReference>
<dbReference type="GeneID" id="110784006"/>
<dbReference type="Pfam" id="PF03711">
    <property type="entry name" value="OKR_DC_1_C"/>
    <property type="match status" value="1"/>
</dbReference>
<dbReference type="SUPFAM" id="SSF55904">
    <property type="entry name" value="Ornithine decarboxylase C-terminal domain"/>
    <property type="match status" value="1"/>
</dbReference>
<keyword evidence="4" id="KW-0663">Pyridoxal phosphate</keyword>
<dbReference type="Proteomes" id="UP000813463">
    <property type="component" value="Chromosome 1"/>
</dbReference>
<evidence type="ECO:0000313" key="9">
    <source>
        <dbReference type="RefSeq" id="XP_021844109.2"/>
    </source>
</evidence>
<keyword evidence="5" id="KW-0456">Lyase</keyword>
<feature type="domain" description="Orn/Lys/Arg decarboxylases family 1 pyridoxal-P attachment site" evidence="6">
    <location>
        <begin position="33"/>
        <end position="329"/>
    </location>
</feature>
<comment type="similarity">
    <text evidence="2">Belongs to the Orn/Lys/Arg decarboxylase class-I family.</text>
</comment>
<dbReference type="SUPFAM" id="SSF53383">
    <property type="entry name" value="PLP-dependent transferases"/>
    <property type="match status" value="1"/>
</dbReference>
<dbReference type="InterPro" id="IPR036633">
    <property type="entry name" value="Prn/Lys/Arg_de-COase_C_sf"/>
</dbReference>
<dbReference type="PANTHER" id="PTHR43277">
    <property type="entry name" value="ARGININE DECARBOXYLASE"/>
    <property type="match status" value="1"/>
</dbReference>
<keyword evidence="8" id="KW-1185">Reference proteome</keyword>
<evidence type="ECO:0000256" key="1">
    <source>
        <dbReference type="ARBA" id="ARBA00001933"/>
    </source>
</evidence>
<dbReference type="PANTHER" id="PTHR43277:SF4">
    <property type="entry name" value="ARGININE DECARBOXYLASE"/>
    <property type="match status" value="1"/>
</dbReference>
<evidence type="ECO:0000256" key="2">
    <source>
        <dbReference type="ARBA" id="ARBA00010671"/>
    </source>
</evidence>
<comment type="cofactor">
    <cofactor evidence="1">
        <name>pyridoxal 5'-phosphate</name>
        <dbReference type="ChEBI" id="CHEBI:597326"/>
    </cofactor>
</comment>
<gene>
    <name evidence="9" type="primary">LOC110784006</name>
</gene>
<dbReference type="GO" id="GO:0016831">
    <property type="term" value="F:carboxy-lyase activity"/>
    <property type="evidence" value="ECO:0007669"/>
    <property type="project" value="UniProtKB-KW"/>
</dbReference>
<dbReference type="InterPro" id="IPR008286">
    <property type="entry name" value="Prn/Lys/Arg_de-COase_C"/>
</dbReference>
<reference evidence="8" key="1">
    <citation type="journal article" date="2021" name="Nat. Commun.">
        <title>Genomic analyses provide insights into spinach domestication and the genetic basis of agronomic traits.</title>
        <authorList>
            <person name="Cai X."/>
            <person name="Sun X."/>
            <person name="Xu C."/>
            <person name="Sun H."/>
            <person name="Wang X."/>
            <person name="Ge C."/>
            <person name="Zhang Z."/>
            <person name="Wang Q."/>
            <person name="Fei Z."/>
            <person name="Jiao C."/>
            <person name="Wang Q."/>
        </authorList>
    </citation>
    <scope>NUCLEOTIDE SEQUENCE [LARGE SCALE GENOMIC DNA]</scope>
    <source>
        <strain evidence="8">cv. Varoflay</strain>
    </source>
</reference>
<evidence type="ECO:0008006" key="10">
    <source>
        <dbReference type="Google" id="ProtNLM"/>
    </source>
</evidence>
<reference evidence="9" key="2">
    <citation type="submission" date="2025-08" db="UniProtKB">
        <authorList>
            <consortium name="RefSeq"/>
        </authorList>
    </citation>
    <scope>IDENTIFICATION</scope>
    <source>
        <tissue evidence="9">Leaf</tissue>
    </source>
</reference>
<dbReference type="Gene3D" id="3.90.100.10">
    <property type="entry name" value="Orn/Lys/Arg decarboxylase, C-terminal domain"/>
    <property type="match status" value="1"/>
</dbReference>
<dbReference type="KEGG" id="soe:110784006"/>
<keyword evidence="3" id="KW-0210">Decarboxylase</keyword>
<evidence type="ECO:0000256" key="4">
    <source>
        <dbReference type="ARBA" id="ARBA00022898"/>
    </source>
</evidence>
<dbReference type="Pfam" id="PF01276">
    <property type="entry name" value="OKR_DC_1"/>
    <property type="match status" value="1"/>
</dbReference>
<evidence type="ECO:0000259" key="7">
    <source>
        <dbReference type="Pfam" id="PF03711"/>
    </source>
</evidence>
<name>A0A9R0I7J2_SPIOL</name>
<evidence type="ECO:0000259" key="6">
    <source>
        <dbReference type="Pfam" id="PF01276"/>
    </source>
</evidence>